<dbReference type="InterPro" id="IPR023013">
    <property type="entry name" value="AGPR_AS"/>
</dbReference>
<dbReference type="PANTHER" id="PTHR32338">
    <property type="entry name" value="N-ACETYL-GAMMA-GLUTAMYL-PHOSPHATE REDUCTASE, CHLOROPLASTIC-RELATED-RELATED"/>
    <property type="match status" value="1"/>
</dbReference>
<dbReference type="EC" id="1.2.1.38" evidence="9"/>
<gene>
    <name evidence="9" type="ORF">ENL21_05000</name>
</gene>
<dbReference type="EMBL" id="DRTD01000369">
    <property type="protein sequence ID" value="HHE55118.1"/>
    <property type="molecule type" value="Genomic_DNA"/>
</dbReference>
<dbReference type="NCBIfam" id="TIGR01850">
    <property type="entry name" value="argC"/>
    <property type="match status" value="1"/>
</dbReference>
<dbReference type="Gene3D" id="3.30.360.10">
    <property type="entry name" value="Dihydrodipicolinate Reductase, domain 2"/>
    <property type="match status" value="1"/>
</dbReference>
<accession>A0A7V5LIJ2</accession>
<dbReference type="Pfam" id="PF01118">
    <property type="entry name" value="Semialdhyde_dh"/>
    <property type="match status" value="1"/>
</dbReference>
<dbReference type="GO" id="GO:0070401">
    <property type="term" value="F:NADP+ binding"/>
    <property type="evidence" value="ECO:0007669"/>
    <property type="project" value="InterPro"/>
</dbReference>
<keyword evidence="2" id="KW-0028">Amino-acid biosynthesis</keyword>
<protein>
    <submittedName>
        <fullName evidence="9">N-acetyl-gamma-glutamyl-phosphate reductase</fullName>
        <ecNumber evidence="9">1.2.1.38</ecNumber>
    </submittedName>
</protein>
<dbReference type="PROSITE" id="PS01224">
    <property type="entry name" value="ARGC"/>
    <property type="match status" value="1"/>
</dbReference>
<dbReference type="GO" id="GO:0003942">
    <property type="term" value="F:N-acetyl-gamma-glutamyl-phosphate reductase activity"/>
    <property type="evidence" value="ECO:0007669"/>
    <property type="project" value="UniProtKB-EC"/>
</dbReference>
<dbReference type="CDD" id="cd24151">
    <property type="entry name" value="AGPR_1_N_LysY"/>
    <property type="match status" value="1"/>
</dbReference>
<evidence type="ECO:0000256" key="7">
    <source>
        <dbReference type="PROSITE-ProRule" id="PRU10010"/>
    </source>
</evidence>
<keyword evidence="3" id="KW-0521">NADP</keyword>
<evidence type="ECO:0000313" key="9">
    <source>
        <dbReference type="EMBL" id="HHE55118.1"/>
    </source>
</evidence>
<feature type="active site" evidence="7">
    <location>
        <position position="149"/>
    </location>
</feature>
<feature type="domain" description="Semialdehyde dehydrogenase NAD-binding" evidence="8">
    <location>
        <begin position="5"/>
        <end position="141"/>
    </location>
</feature>
<dbReference type="InterPro" id="IPR037535">
    <property type="entry name" value="LysY"/>
</dbReference>
<evidence type="ECO:0000256" key="3">
    <source>
        <dbReference type="ARBA" id="ARBA00022857"/>
    </source>
</evidence>
<sequence>MNKITASIVGASGYAGGELLRLLLFHPQVEVKQVTSERYFGKFVHKVHPNLRGQTTLKFCSMEDLQPCDVLFLCLPHGEAQKRIDQFLLLAKRIIDLSADFRLQDAEVYRLWYGHDHLKPELLPEFVYGIPELHREEMEKAHLISSAGCNATATILALCPLFKEGLVEQERTVVEVKVGSSEAGNKANEGSHHPIRHGCVRSFKATGHRHQAEIVQELSFQGPINVHFSATAIEMVRGVLATCHVFLKQEVTEKDIWKVYRKYFASEPFLRIVKERDGVYRYPEPKLLAGTNFCDVGFELDASAKRLVVISAIDNLMKGAAGQALQAMNIMLGFPEPMGLEFPGLHPI</sequence>
<dbReference type="AlphaFoldDB" id="A0A7V5LIJ2"/>
<dbReference type="PANTHER" id="PTHR32338:SF11">
    <property type="entry name" value="[LYSW]-L-2-AMINOADIPATE_[LYSW]-L-GLUTAMATE PHOSPHATE REDUCTASE-RELATED"/>
    <property type="match status" value="1"/>
</dbReference>
<evidence type="ECO:0000256" key="4">
    <source>
        <dbReference type="ARBA" id="ARBA00023002"/>
    </source>
</evidence>
<dbReference type="Pfam" id="PF22698">
    <property type="entry name" value="Semialdhyde_dhC_1"/>
    <property type="match status" value="1"/>
</dbReference>
<name>A0A7V5LIJ2_CALAY</name>
<keyword evidence="4 9" id="KW-0560">Oxidoreductase</keyword>
<comment type="caution">
    <text evidence="9">The sequence shown here is derived from an EMBL/GenBank/DDBJ whole genome shotgun (WGS) entry which is preliminary data.</text>
</comment>
<dbReference type="HAMAP" id="MF_02083">
    <property type="entry name" value="LysY"/>
    <property type="match status" value="1"/>
</dbReference>
<dbReference type="GO" id="GO:0009085">
    <property type="term" value="P:lysine biosynthetic process"/>
    <property type="evidence" value="ECO:0007669"/>
    <property type="project" value="UniProtKB-KW"/>
</dbReference>
<evidence type="ECO:0000256" key="2">
    <source>
        <dbReference type="ARBA" id="ARBA00022605"/>
    </source>
</evidence>
<dbReference type="HAMAP" id="MF_00150">
    <property type="entry name" value="ArgC_type1"/>
    <property type="match status" value="1"/>
</dbReference>
<proteinExistence type="inferred from homology"/>
<dbReference type="GO" id="GO:0006526">
    <property type="term" value="P:L-arginine biosynthetic process"/>
    <property type="evidence" value="ECO:0007669"/>
    <property type="project" value="InterPro"/>
</dbReference>
<dbReference type="SUPFAM" id="SSF51735">
    <property type="entry name" value="NAD(P)-binding Rossmann-fold domains"/>
    <property type="match status" value="1"/>
</dbReference>
<keyword evidence="5" id="KW-0457">Lysine biosynthesis</keyword>
<dbReference type="SUPFAM" id="SSF55347">
    <property type="entry name" value="Glyceraldehyde-3-phosphate dehydrogenase-like, C-terminal domain"/>
    <property type="match status" value="1"/>
</dbReference>
<evidence type="ECO:0000256" key="5">
    <source>
        <dbReference type="ARBA" id="ARBA00023154"/>
    </source>
</evidence>
<comment type="pathway">
    <text evidence="6">Amino-acid biosynthesis.</text>
</comment>
<dbReference type="InterPro" id="IPR000534">
    <property type="entry name" value="Semialdehyde_DH_NAD-bd"/>
</dbReference>
<evidence type="ECO:0000256" key="6">
    <source>
        <dbReference type="ARBA" id="ARBA00029440"/>
    </source>
</evidence>
<dbReference type="InterPro" id="IPR036291">
    <property type="entry name" value="NAD(P)-bd_dom_sf"/>
</dbReference>
<reference evidence="9" key="1">
    <citation type="journal article" date="2020" name="mSystems">
        <title>Genome- and Community-Level Interaction Insights into Carbon Utilization and Element Cycling Functions of Hydrothermarchaeota in Hydrothermal Sediment.</title>
        <authorList>
            <person name="Zhou Z."/>
            <person name="Liu Y."/>
            <person name="Xu W."/>
            <person name="Pan J."/>
            <person name="Luo Z.H."/>
            <person name="Li M."/>
        </authorList>
    </citation>
    <scope>NUCLEOTIDE SEQUENCE [LARGE SCALE GENOMIC DNA]</scope>
    <source>
        <strain evidence="9">HyVt-76</strain>
    </source>
</reference>
<dbReference type="Proteomes" id="UP000886111">
    <property type="component" value="Unassembled WGS sequence"/>
</dbReference>
<keyword evidence="1" id="KW-0963">Cytoplasm</keyword>
<dbReference type="SMART" id="SM00859">
    <property type="entry name" value="Semialdhyde_dh"/>
    <property type="match status" value="1"/>
</dbReference>
<dbReference type="InterPro" id="IPR058924">
    <property type="entry name" value="AGPR_dimerisation_dom"/>
</dbReference>
<dbReference type="InterPro" id="IPR050085">
    <property type="entry name" value="AGPR"/>
</dbReference>
<dbReference type="CDD" id="cd23939">
    <property type="entry name" value="AGPR_1_C_LysY"/>
    <property type="match status" value="1"/>
</dbReference>
<evidence type="ECO:0000256" key="1">
    <source>
        <dbReference type="ARBA" id="ARBA00022490"/>
    </source>
</evidence>
<organism evidence="9">
    <name type="scientific">Caldithrix abyssi</name>
    <dbReference type="NCBI Taxonomy" id="187145"/>
    <lineage>
        <taxon>Bacteria</taxon>
        <taxon>Pseudomonadati</taxon>
        <taxon>Calditrichota</taxon>
        <taxon>Calditrichia</taxon>
        <taxon>Calditrichales</taxon>
        <taxon>Calditrichaceae</taxon>
        <taxon>Caldithrix</taxon>
    </lineage>
</organism>
<dbReference type="InterPro" id="IPR000706">
    <property type="entry name" value="AGPR_type-1"/>
</dbReference>
<dbReference type="GO" id="GO:0051287">
    <property type="term" value="F:NAD binding"/>
    <property type="evidence" value="ECO:0007669"/>
    <property type="project" value="InterPro"/>
</dbReference>
<evidence type="ECO:0000259" key="8">
    <source>
        <dbReference type="SMART" id="SM00859"/>
    </source>
</evidence>
<dbReference type="Gene3D" id="3.40.50.720">
    <property type="entry name" value="NAD(P)-binding Rossmann-like Domain"/>
    <property type="match status" value="1"/>
</dbReference>